<organism evidence="2 3">
    <name type="scientific">Vanrija albida</name>
    <dbReference type="NCBI Taxonomy" id="181172"/>
    <lineage>
        <taxon>Eukaryota</taxon>
        <taxon>Fungi</taxon>
        <taxon>Dikarya</taxon>
        <taxon>Basidiomycota</taxon>
        <taxon>Agaricomycotina</taxon>
        <taxon>Tremellomycetes</taxon>
        <taxon>Trichosporonales</taxon>
        <taxon>Trichosporonaceae</taxon>
        <taxon>Vanrija</taxon>
    </lineage>
</organism>
<proteinExistence type="predicted"/>
<feature type="region of interest" description="Disordered" evidence="1">
    <location>
        <begin position="75"/>
        <end position="105"/>
    </location>
</feature>
<comment type="caution">
    <text evidence="2">The sequence shown here is derived from an EMBL/GenBank/DDBJ whole genome shotgun (WGS) entry which is preliminary data.</text>
</comment>
<reference evidence="2 3" key="1">
    <citation type="submission" date="2023-08" db="EMBL/GenBank/DDBJ databases">
        <title>Annotated Genome Sequence of Vanrija albida AlHP1.</title>
        <authorList>
            <person name="Herzog R."/>
        </authorList>
    </citation>
    <scope>NUCLEOTIDE SEQUENCE [LARGE SCALE GENOMIC DNA]</scope>
    <source>
        <strain evidence="2 3">AlHP1</strain>
    </source>
</reference>
<evidence type="ECO:0000256" key="1">
    <source>
        <dbReference type="SAM" id="MobiDB-lite"/>
    </source>
</evidence>
<accession>A0ABR3Q9X4</accession>
<keyword evidence="3" id="KW-1185">Reference proteome</keyword>
<evidence type="ECO:0000313" key="2">
    <source>
        <dbReference type="EMBL" id="KAL1411521.1"/>
    </source>
</evidence>
<dbReference type="RefSeq" id="XP_069211465.1">
    <property type="nucleotide sequence ID" value="XM_069351079.1"/>
</dbReference>
<name>A0ABR3Q9X4_9TREE</name>
<sequence>MPPKPSSESWNDDHTLLVVRHVVASALAARPALYAQPGLSGVSNNGGDRINKKLQQVLGQLTKQFPGAEAVIKEEVAKHSSRGKTGTKRKSEEQGGGAVKKERSG</sequence>
<gene>
    <name evidence="2" type="ORF">Q8F55_002482</name>
</gene>
<dbReference type="Proteomes" id="UP001565368">
    <property type="component" value="Unassembled WGS sequence"/>
</dbReference>
<dbReference type="EMBL" id="JBBXJM010000002">
    <property type="protein sequence ID" value="KAL1411521.1"/>
    <property type="molecule type" value="Genomic_DNA"/>
</dbReference>
<feature type="compositionally biased region" description="Basic residues" evidence="1">
    <location>
        <begin position="79"/>
        <end position="88"/>
    </location>
</feature>
<dbReference type="GeneID" id="95983525"/>
<protein>
    <submittedName>
        <fullName evidence="2">Uncharacterized protein</fullName>
    </submittedName>
</protein>
<feature type="compositionally biased region" description="Basic and acidic residues" evidence="1">
    <location>
        <begin position="89"/>
        <end position="105"/>
    </location>
</feature>
<evidence type="ECO:0000313" key="3">
    <source>
        <dbReference type="Proteomes" id="UP001565368"/>
    </source>
</evidence>